<reference evidence="2" key="1">
    <citation type="submission" date="2020-09" db="EMBL/GenBank/DDBJ databases">
        <authorList>
            <person name="Kikuchi T."/>
        </authorList>
    </citation>
    <scope>NUCLEOTIDE SEQUENCE</scope>
    <source>
        <strain evidence="2">SH1</strain>
    </source>
</reference>
<evidence type="ECO:0008006" key="4">
    <source>
        <dbReference type="Google" id="ProtNLM"/>
    </source>
</evidence>
<keyword evidence="3" id="KW-1185">Reference proteome</keyword>
<dbReference type="AlphaFoldDB" id="A0A811LU45"/>
<protein>
    <recommendedName>
        <fullName evidence="4">Secreted protein</fullName>
    </recommendedName>
</protein>
<sequence>MKQNIDLFVFVLGVSLAFLLVDRPDATEAKASQFVCIRVNNDRIMTSSQQYPSANVRCMLREEFVKLRRSRQATVGTAV</sequence>
<feature type="signal peptide" evidence="1">
    <location>
        <begin position="1"/>
        <end position="17"/>
    </location>
</feature>
<name>A0A811LU45_9BILA</name>
<dbReference type="EMBL" id="CAJFCW020000006">
    <property type="protein sequence ID" value="CAG9128089.1"/>
    <property type="molecule type" value="Genomic_DNA"/>
</dbReference>
<accession>A0A811LU45</accession>
<keyword evidence="1" id="KW-0732">Signal</keyword>
<evidence type="ECO:0000313" key="3">
    <source>
        <dbReference type="Proteomes" id="UP000614601"/>
    </source>
</evidence>
<proteinExistence type="predicted"/>
<gene>
    <name evidence="2" type="ORF">BOKJ2_LOCUS14358</name>
</gene>
<evidence type="ECO:0000313" key="2">
    <source>
        <dbReference type="EMBL" id="CAD5230871.1"/>
    </source>
</evidence>
<dbReference type="Proteomes" id="UP000614601">
    <property type="component" value="Unassembled WGS sequence"/>
</dbReference>
<organism evidence="2 3">
    <name type="scientific">Bursaphelenchus okinawaensis</name>
    <dbReference type="NCBI Taxonomy" id="465554"/>
    <lineage>
        <taxon>Eukaryota</taxon>
        <taxon>Metazoa</taxon>
        <taxon>Ecdysozoa</taxon>
        <taxon>Nematoda</taxon>
        <taxon>Chromadorea</taxon>
        <taxon>Rhabditida</taxon>
        <taxon>Tylenchina</taxon>
        <taxon>Tylenchomorpha</taxon>
        <taxon>Aphelenchoidea</taxon>
        <taxon>Aphelenchoididae</taxon>
        <taxon>Bursaphelenchus</taxon>
    </lineage>
</organism>
<dbReference type="EMBL" id="CAJFDH010000006">
    <property type="protein sequence ID" value="CAD5230871.1"/>
    <property type="molecule type" value="Genomic_DNA"/>
</dbReference>
<feature type="chain" id="PRO_5036408585" description="Secreted protein" evidence="1">
    <location>
        <begin position="18"/>
        <end position="79"/>
    </location>
</feature>
<evidence type="ECO:0000256" key="1">
    <source>
        <dbReference type="SAM" id="SignalP"/>
    </source>
</evidence>
<comment type="caution">
    <text evidence="2">The sequence shown here is derived from an EMBL/GenBank/DDBJ whole genome shotgun (WGS) entry which is preliminary data.</text>
</comment>
<dbReference type="Proteomes" id="UP000783686">
    <property type="component" value="Unassembled WGS sequence"/>
</dbReference>
<dbReference type="OrthoDB" id="10465345at2759"/>